<keyword evidence="3" id="KW-1185">Reference proteome</keyword>
<gene>
    <name evidence="2" type="ORF">GCM10022223_58630</name>
</gene>
<name>A0ABP7AHX0_9ACTN</name>
<reference evidence="3" key="1">
    <citation type="journal article" date="2019" name="Int. J. Syst. Evol. Microbiol.">
        <title>The Global Catalogue of Microorganisms (GCM) 10K type strain sequencing project: providing services to taxonomists for standard genome sequencing and annotation.</title>
        <authorList>
            <consortium name="The Broad Institute Genomics Platform"/>
            <consortium name="The Broad Institute Genome Sequencing Center for Infectious Disease"/>
            <person name="Wu L."/>
            <person name="Ma J."/>
        </authorList>
    </citation>
    <scope>NUCLEOTIDE SEQUENCE [LARGE SCALE GENOMIC DNA]</scope>
    <source>
        <strain evidence="3">JCM 16902</strain>
    </source>
</reference>
<dbReference type="EMBL" id="BAAAZO010000011">
    <property type="protein sequence ID" value="GAA3632645.1"/>
    <property type="molecule type" value="Genomic_DNA"/>
</dbReference>
<protein>
    <submittedName>
        <fullName evidence="2">Uncharacterized protein</fullName>
    </submittedName>
</protein>
<proteinExistence type="predicted"/>
<dbReference type="RefSeq" id="WP_231483919.1">
    <property type="nucleotide sequence ID" value="NZ_BAAAZO010000011.1"/>
</dbReference>
<sequence>MATGYIEQLPSGSFRVSVYAGKDPITGNKSHPRETCGSQVSAPEAQARLLEQVEAETHPDR</sequence>
<evidence type="ECO:0000256" key="1">
    <source>
        <dbReference type="SAM" id="MobiDB-lite"/>
    </source>
</evidence>
<evidence type="ECO:0000313" key="3">
    <source>
        <dbReference type="Proteomes" id="UP001501074"/>
    </source>
</evidence>
<organism evidence="2 3">
    <name type="scientific">Kineosporia mesophila</name>
    <dbReference type="NCBI Taxonomy" id="566012"/>
    <lineage>
        <taxon>Bacteria</taxon>
        <taxon>Bacillati</taxon>
        <taxon>Actinomycetota</taxon>
        <taxon>Actinomycetes</taxon>
        <taxon>Kineosporiales</taxon>
        <taxon>Kineosporiaceae</taxon>
        <taxon>Kineosporia</taxon>
    </lineage>
</organism>
<dbReference type="Proteomes" id="UP001501074">
    <property type="component" value="Unassembled WGS sequence"/>
</dbReference>
<accession>A0ABP7AHX0</accession>
<comment type="caution">
    <text evidence="2">The sequence shown here is derived from an EMBL/GenBank/DDBJ whole genome shotgun (WGS) entry which is preliminary data.</text>
</comment>
<evidence type="ECO:0000313" key="2">
    <source>
        <dbReference type="EMBL" id="GAA3632645.1"/>
    </source>
</evidence>
<feature type="region of interest" description="Disordered" evidence="1">
    <location>
        <begin position="22"/>
        <end position="42"/>
    </location>
</feature>